<evidence type="ECO:0000256" key="13">
    <source>
        <dbReference type="ARBA" id="ARBA00023054"/>
    </source>
</evidence>
<feature type="transmembrane region" description="Helical" evidence="20">
    <location>
        <begin position="117"/>
        <end position="142"/>
    </location>
</feature>
<evidence type="ECO:0000256" key="3">
    <source>
        <dbReference type="ARBA" id="ARBA00022506"/>
    </source>
</evidence>
<dbReference type="Gene3D" id="1.10.287.2480">
    <property type="match status" value="1"/>
</dbReference>
<keyword evidence="19" id="KW-1160">Virus entry into host cell</keyword>
<evidence type="ECO:0000256" key="20">
    <source>
        <dbReference type="RuleBase" id="RU003705"/>
    </source>
</evidence>
<keyword evidence="10" id="KW-1043">Host membrane</keyword>
<sequence>MGPKPPTRTPAPLTLITRTTLILSCICLTSSLDGRPLAAAGIVVTRDKAVNVYTSSQTGSIIIKLLPNMPKDKEACAKAPLEAYNRTLTTLLTPLGDSIRRIQGSATTSRGKRQKRFVGAIIGSIALGVATAAQITAAAALIQANQNAANILRLKESIAATNEAVHEVTDGLSQLAMAIGKMQQFVNDQFNNTARELDCIKITQQVGVELNLYLTELTTVFGPQITSPALTQLTIQALYSLAGGNMDYLLTKLGVGNNQLSSLISSGLITGNPILYDSQTQLLGIQIHLPSVGSLNNMRATYLETLSVSTTRGFASALVPKVVTQIGSVIEELDTSYCIESDLDLYCTRIVTYPMSPGIYSCLSGNTSACMYSKTEGALTTPYMALKGSVIANCKMTTCRCADPPGIISQNYGEAVSLIDKHSCNVLSLDGITLRLSGEFDATYQKNISILDSQVIVTGSLDISTELGDVNNSISSALDKLAESNSKLEKVNVNLTSTSALITYIVLAVTSLVFGIISLVLACYLMYKQKAQQKTLLWLGNNTLDQMRAATKT</sequence>
<keyword evidence="3" id="KW-1168">Fusion of virus membrane with host membrane</keyword>
<keyword evidence="4" id="KW-1032">Host cell membrane</keyword>
<keyword evidence="9" id="KW-0946">Virion</keyword>
<dbReference type="Gene3D" id="2.40.490.10">
    <property type="entry name" value="Newcastle disease virus like domain"/>
    <property type="match status" value="1"/>
</dbReference>
<keyword evidence="16" id="KW-1015">Disulfide bond</keyword>
<dbReference type="GO" id="GO:0055036">
    <property type="term" value="C:virion membrane"/>
    <property type="evidence" value="ECO:0007669"/>
    <property type="project" value="UniProtKB-SubCell"/>
</dbReference>
<evidence type="ECO:0000256" key="9">
    <source>
        <dbReference type="ARBA" id="ARBA00022844"/>
    </source>
</evidence>
<evidence type="ECO:0000256" key="11">
    <source>
        <dbReference type="ARBA" id="ARBA00022879"/>
    </source>
</evidence>
<evidence type="ECO:0000256" key="10">
    <source>
        <dbReference type="ARBA" id="ARBA00022870"/>
    </source>
</evidence>
<organism evidence="21">
    <name type="scientific">Avian paramyxovirus 1</name>
    <name type="common">NDV</name>
    <name type="synonym">Avian orthoavulavirus 1</name>
    <dbReference type="NCBI Taxonomy" id="2560319"/>
    <lineage>
        <taxon>Viruses</taxon>
        <taxon>Riboviria</taxon>
        <taxon>Orthornavirae</taxon>
        <taxon>Negarnaviricota</taxon>
        <taxon>Haploviricotina</taxon>
        <taxon>Monjiviricetes</taxon>
        <taxon>Mononegavirales</taxon>
        <taxon>Paramyxoviridae</taxon>
        <taxon>Avulavirinae</taxon>
        <taxon>Orthoavulavirus</taxon>
        <taxon>Orthoavulavirus javaense</taxon>
    </lineage>
</organism>
<evidence type="ECO:0000313" key="21">
    <source>
        <dbReference type="EMBL" id="AEZ00948.1"/>
    </source>
</evidence>
<evidence type="ECO:0000256" key="19">
    <source>
        <dbReference type="ARBA" id="ARBA00023296"/>
    </source>
</evidence>
<keyword evidence="7 20" id="KW-0812">Transmembrane</keyword>
<comment type="subcellular location">
    <subcellularLocation>
        <location evidence="20">Virion membrane</location>
        <topology evidence="20">Single-pass type I membrane protein</topology>
    </subcellularLocation>
    <subcellularLocation>
        <location evidence="20">Host cell membrane</location>
        <topology evidence="20">Single-pass membrane protein</topology>
    </subcellularLocation>
</comment>
<evidence type="ECO:0000256" key="7">
    <source>
        <dbReference type="ARBA" id="ARBA00022692"/>
    </source>
</evidence>
<evidence type="ECO:0000313" key="22">
    <source>
        <dbReference type="EMBL" id="AFA89999.1"/>
    </source>
</evidence>
<evidence type="ECO:0000256" key="15">
    <source>
        <dbReference type="ARBA" id="ARBA00023139"/>
    </source>
</evidence>
<dbReference type="EMBL" id="JN872161">
    <property type="protein sequence ID" value="AEZ00948.1"/>
    <property type="molecule type" value="Viral_cRNA"/>
</dbReference>
<dbReference type="SUPFAM" id="SSF58069">
    <property type="entry name" value="Virus ectodomain"/>
    <property type="match status" value="1"/>
</dbReference>
<keyword evidence="17" id="KW-0325">Glycoprotein</keyword>
<dbReference type="EMBL" id="JN941993">
    <property type="protein sequence ID" value="AFA90001.1"/>
    <property type="molecule type" value="Viral_cRNA"/>
</dbReference>
<keyword evidence="14 20" id="KW-0472">Membrane</keyword>
<evidence type="ECO:0000256" key="12">
    <source>
        <dbReference type="ARBA" id="ARBA00022989"/>
    </source>
</evidence>
<comment type="similarity">
    <text evidence="1 20">Belongs to the paramyxoviruses fusion glycoprotein family.</text>
</comment>
<evidence type="ECO:0000256" key="1">
    <source>
        <dbReference type="ARBA" id="ARBA00008211"/>
    </source>
</evidence>
<keyword evidence="12 20" id="KW-1133">Transmembrane helix</keyword>
<evidence type="ECO:0000256" key="18">
    <source>
        <dbReference type="ARBA" id="ARBA00023288"/>
    </source>
</evidence>
<keyword evidence="18" id="KW-0449">Lipoprotein</keyword>
<dbReference type="GO" id="GO:0020002">
    <property type="term" value="C:host cell plasma membrane"/>
    <property type="evidence" value="ECO:0007669"/>
    <property type="project" value="UniProtKB-SubCell"/>
</dbReference>
<protein>
    <recommendedName>
        <fullName evidence="2 20">Fusion glycoprotein F0</fullName>
    </recommendedName>
</protein>
<evidence type="ECO:0000256" key="14">
    <source>
        <dbReference type="ARBA" id="ARBA00023136"/>
    </source>
</evidence>
<reference evidence="22" key="1">
    <citation type="submission" date="2011-10" db="EMBL/GenBank/DDBJ databases">
        <title>Analysis of the avian paramyxovirus type-1 fusion gene for pigeon paramyxovirus-1 and cormorant virulent newcastle disease rrt-PCR assay development.</title>
        <authorList>
            <person name="Hines N.L."/>
        </authorList>
    </citation>
    <scope>NUCLEOTIDE SEQUENCE</scope>
    <source>
        <strain evidence="22">Cormorant/Wisconsin/1718/2008</strain>
        <strain evidence="23">Pelican/Wisconsin/2415-02/2008</strain>
    </source>
</reference>
<evidence type="ECO:0000256" key="2">
    <source>
        <dbReference type="ARBA" id="ARBA00016586"/>
    </source>
</evidence>
<keyword evidence="13" id="KW-0175">Coiled coil</keyword>
<dbReference type="GO" id="GO:0019031">
    <property type="term" value="C:viral envelope"/>
    <property type="evidence" value="ECO:0007669"/>
    <property type="project" value="UniProtKB-KW"/>
</dbReference>
<keyword evidence="6" id="KW-1162">Viral penetration into host cytoplasm</keyword>
<comment type="caution">
    <text evidence="20">Lacks conserved residue(s) required for the propagation of feature annotation.</text>
</comment>
<keyword evidence="5" id="KW-1169">Fusion of virus membrane with host cell membrane</keyword>
<comment type="subunit">
    <text evidence="20">Homotrimer of disulfide-linked F1-F2.</text>
</comment>
<evidence type="ECO:0000256" key="17">
    <source>
        <dbReference type="ARBA" id="ARBA00023180"/>
    </source>
</evidence>
<dbReference type="SUPFAM" id="SSF69922">
    <property type="entry name" value="Head and neck region of the ectodomain of NDV fusion glycoprotein"/>
    <property type="match status" value="1"/>
</dbReference>
<keyword evidence="11 20" id="KW-0261">Viral envelope protein</keyword>
<evidence type="ECO:0000256" key="8">
    <source>
        <dbReference type="ARBA" id="ARBA00022729"/>
    </source>
</evidence>
<evidence type="ECO:0000256" key="5">
    <source>
        <dbReference type="ARBA" id="ARBA00022521"/>
    </source>
</evidence>
<evidence type="ECO:0000256" key="6">
    <source>
        <dbReference type="ARBA" id="ARBA00022595"/>
    </source>
</evidence>
<dbReference type="EMBL" id="JN941991">
    <property type="protein sequence ID" value="AFA89999.1"/>
    <property type="molecule type" value="Viral_cRNA"/>
</dbReference>
<evidence type="ECO:0000256" key="4">
    <source>
        <dbReference type="ARBA" id="ARBA00022511"/>
    </source>
</evidence>
<dbReference type="GO" id="GO:0046718">
    <property type="term" value="P:symbiont entry into host cell"/>
    <property type="evidence" value="ECO:0007669"/>
    <property type="project" value="UniProtKB-KW"/>
</dbReference>
<proteinExistence type="inferred from homology"/>
<accession>H6VTB8</accession>
<dbReference type="Gene3D" id="2.60.40.1690">
    <property type="entry name" value="Head and neck region of the ectodomain of NDV fusion glycoprotein"/>
    <property type="match status" value="1"/>
</dbReference>
<keyword evidence="8" id="KW-0732">Signal</keyword>
<reference evidence="21" key="2">
    <citation type="journal article" date="2012" name="Avian Dis.">
        <title>An rRT-PCR assay to detect the matrix gene of a broad range of avian paramyxovirus serotype-1 strains.</title>
        <authorList>
            <person name="Hines N.L."/>
            <person name="Killian M.L."/>
            <person name="Pedersen J.C."/>
            <person name="Reising M.M."/>
            <person name="Mosos N.A."/>
            <person name="Mathieu-Benson C."/>
            <person name="Miller C.L."/>
        </authorList>
    </citation>
    <scope>NUCLEOTIDE SEQUENCE</scope>
    <source>
        <strain evidence="21">Cormorant/Wisconsin/498260-2/07</strain>
    </source>
</reference>
<evidence type="ECO:0000256" key="16">
    <source>
        <dbReference type="ARBA" id="ARBA00023157"/>
    </source>
</evidence>
<dbReference type="GO" id="GO:0019064">
    <property type="term" value="P:fusion of virus membrane with host plasma membrane"/>
    <property type="evidence" value="ECO:0007669"/>
    <property type="project" value="UniProtKB-KW"/>
</dbReference>
<keyword evidence="15" id="KW-0564">Palmitate</keyword>
<dbReference type="Pfam" id="PF00523">
    <property type="entry name" value="Fusion_gly"/>
    <property type="match status" value="1"/>
</dbReference>
<dbReference type="Gene3D" id="6.10.10.110">
    <property type="match status" value="1"/>
</dbReference>
<name>H6VTB8_NCDV</name>
<dbReference type="InterPro" id="IPR000776">
    <property type="entry name" value="Fusion_F0_Paramyxovir"/>
</dbReference>
<evidence type="ECO:0000313" key="23">
    <source>
        <dbReference type="EMBL" id="AFA90001.1"/>
    </source>
</evidence>
<feature type="transmembrane region" description="Helical" evidence="20">
    <location>
        <begin position="501"/>
        <end position="527"/>
    </location>
</feature>